<dbReference type="InterPro" id="IPR002347">
    <property type="entry name" value="SDR_fam"/>
</dbReference>
<dbReference type="AlphaFoldDB" id="A0A2V4NMP0"/>
<comment type="similarity">
    <text evidence="1">Belongs to the short-chain dehydrogenases/reductases (SDR) family.</text>
</comment>
<feature type="domain" description="Ketoreductase" evidence="3">
    <location>
        <begin position="6"/>
        <end position="183"/>
    </location>
</feature>
<gene>
    <name evidence="4" type="ORF">C7C46_08525</name>
</gene>
<proteinExistence type="inferred from homology"/>
<dbReference type="EMBL" id="PYBW01000027">
    <property type="protein sequence ID" value="PYC83782.1"/>
    <property type="molecule type" value="Genomic_DNA"/>
</dbReference>
<dbReference type="PANTHER" id="PTHR42760:SF40">
    <property type="entry name" value="3-OXOACYL-[ACYL-CARRIER-PROTEIN] REDUCTASE, CHLOROPLASTIC"/>
    <property type="match status" value="1"/>
</dbReference>
<dbReference type="CDD" id="cd05233">
    <property type="entry name" value="SDR_c"/>
    <property type="match status" value="1"/>
</dbReference>
<dbReference type="SMART" id="SM00822">
    <property type="entry name" value="PKS_KR"/>
    <property type="match status" value="1"/>
</dbReference>
<sequence length="242" mass="24946">MELQGKTAVVTGGTRGLGRQIAEAFLRAGARVVVAGRDQEPVRDLLAAGSDVRFHRVDVTDDESVEQLLADAAAEFGGLDVVVANAGVSRPGRVAALAVKDWAETFETNVNGTFRTVRAAAGRLAEGGRIITLSSAMGSRVAPGASAYCASKAAIEMLTKVAAVELAERGITVNCLAPGIIDEGMGRQLTANTVVWEKYRAKLAAGRPGSGAEVAAAAVFLASPASSYVNGHVLEVNGGLDW</sequence>
<evidence type="ECO:0000256" key="1">
    <source>
        <dbReference type="ARBA" id="ARBA00006484"/>
    </source>
</evidence>
<dbReference type="OrthoDB" id="517007at2"/>
<dbReference type="GO" id="GO:0030497">
    <property type="term" value="P:fatty acid elongation"/>
    <property type="evidence" value="ECO:0007669"/>
    <property type="project" value="TreeGrafter"/>
</dbReference>
<dbReference type="Proteomes" id="UP000248039">
    <property type="component" value="Unassembled WGS sequence"/>
</dbReference>
<accession>A0A2V4NMP0</accession>
<evidence type="ECO:0000313" key="4">
    <source>
        <dbReference type="EMBL" id="PYC83782.1"/>
    </source>
</evidence>
<dbReference type="FunFam" id="3.40.50.720:FF:000084">
    <property type="entry name" value="Short-chain dehydrogenase reductase"/>
    <property type="match status" value="1"/>
</dbReference>
<dbReference type="Gene3D" id="3.40.50.720">
    <property type="entry name" value="NAD(P)-binding Rossmann-like Domain"/>
    <property type="match status" value="1"/>
</dbReference>
<dbReference type="GO" id="GO:0016616">
    <property type="term" value="F:oxidoreductase activity, acting on the CH-OH group of donors, NAD or NADP as acceptor"/>
    <property type="evidence" value="ECO:0007669"/>
    <property type="project" value="TreeGrafter"/>
</dbReference>
<keyword evidence="5" id="KW-1185">Reference proteome</keyword>
<evidence type="ECO:0000313" key="5">
    <source>
        <dbReference type="Proteomes" id="UP000248039"/>
    </source>
</evidence>
<dbReference type="PRINTS" id="PR00080">
    <property type="entry name" value="SDRFAMILY"/>
</dbReference>
<dbReference type="Pfam" id="PF13561">
    <property type="entry name" value="adh_short_C2"/>
    <property type="match status" value="1"/>
</dbReference>
<evidence type="ECO:0000259" key="3">
    <source>
        <dbReference type="SMART" id="SM00822"/>
    </source>
</evidence>
<dbReference type="SUPFAM" id="SSF51735">
    <property type="entry name" value="NAD(P)-binding Rossmann-fold domains"/>
    <property type="match status" value="1"/>
</dbReference>
<evidence type="ECO:0000256" key="2">
    <source>
        <dbReference type="ARBA" id="ARBA00023002"/>
    </source>
</evidence>
<dbReference type="PROSITE" id="PS00061">
    <property type="entry name" value="ADH_SHORT"/>
    <property type="match status" value="1"/>
</dbReference>
<dbReference type="PRINTS" id="PR00081">
    <property type="entry name" value="GDHRDH"/>
</dbReference>
<dbReference type="InterPro" id="IPR036291">
    <property type="entry name" value="NAD(P)-bd_dom_sf"/>
</dbReference>
<dbReference type="PANTHER" id="PTHR42760">
    <property type="entry name" value="SHORT-CHAIN DEHYDROGENASES/REDUCTASES FAMILY MEMBER"/>
    <property type="match status" value="1"/>
</dbReference>
<reference evidence="4 5" key="1">
    <citation type="submission" date="2018-03" db="EMBL/GenBank/DDBJ databases">
        <title>Bioinformatic expansion and discovery of thiopeptide antibiotics.</title>
        <authorList>
            <person name="Schwalen C.J."/>
            <person name="Hudson G.A."/>
            <person name="Mitchell D.A."/>
        </authorList>
    </citation>
    <scope>NUCLEOTIDE SEQUENCE [LARGE SCALE GENOMIC DNA]</scope>
    <source>
        <strain evidence="4 5">ATCC 21389</strain>
    </source>
</reference>
<keyword evidence="2" id="KW-0560">Oxidoreductase</keyword>
<dbReference type="InterPro" id="IPR057326">
    <property type="entry name" value="KR_dom"/>
</dbReference>
<organism evidence="4 5">
    <name type="scientific">Streptomyces tateyamensis</name>
    <dbReference type="NCBI Taxonomy" id="565073"/>
    <lineage>
        <taxon>Bacteria</taxon>
        <taxon>Bacillati</taxon>
        <taxon>Actinomycetota</taxon>
        <taxon>Actinomycetes</taxon>
        <taxon>Kitasatosporales</taxon>
        <taxon>Streptomycetaceae</taxon>
        <taxon>Streptomyces</taxon>
    </lineage>
</organism>
<dbReference type="RefSeq" id="WP_110667383.1">
    <property type="nucleotide sequence ID" value="NZ_PYBW01000027.1"/>
</dbReference>
<comment type="caution">
    <text evidence="4">The sequence shown here is derived from an EMBL/GenBank/DDBJ whole genome shotgun (WGS) entry which is preliminary data.</text>
</comment>
<protein>
    <submittedName>
        <fullName evidence="4">3-oxoacyl-ACP reductase</fullName>
    </submittedName>
</protein>
<dbReference type="InterPro" id="IPR020904">
    <property type="entry name" value="Sc_DH/Rdtase_CS"/>
</dbReference>
<name>A0A2V4NMP0_9ACTN</name>